<feature type="binding site" evidence="11">
    <location>
        <position position="33"/>
    </location>
    <ligand>
        <name>ATP</name>
        <dbReference type="ChEBI" id="CHEBI:30616"/>
    </ligand>
</feature>
<dbReference type="Gene3D" id="3.30.70.141">
    <property type="entry name" value="Nucleoside diphosphate kinase-like domain"/>
    <property type="match status" value="1"/>
</dbReference>
<dbReference type="GO" id="GO:0006183">
    <property type="term" value="P:GTP biosynthetic process"/>
    <property type="evidence" value="ECO:0007669"/>
    <property type="project" value="InterPro"/>
</dbReference>
<keyword evidence="9" id="KW-0460">Magnesium</keyword>
<dbReference type="GO" id="GO:0046872">
    <property type="term" value="F:metal ion binding"/>
    <property type="evidence" value="ECO:0007669"/>
    <property type="project" value="UniProtKB-KW"/>
</dbReference>
<feature type="chain" id="PRO_5007294664" description="Nucleoside diphosphate kinase" evidence="14">
    <location>
        <begin position="21"/>
        <end position="316"/>
    </location>
</feature>
<keyword evidence="17" id="KW-1185">Reference proteome</keyword>
<evidence type="ECO:0000256" key="1">
    <source>
        <dbReference type="ARBA" id="ARBA00008142"/>
    </source>
</evidence>
<proteinExistence type="inferred from homology"/>
<evidence type="ECO:0000256" key="13">
    <source>
        <dbReference type="RuleBase" id="RU004013"/>
    </source>
</evidence>
<feature type="binding site" evidence="11">
    <location>
        <position position="109"/>
    </location>
    <ligand>
        <name>ATP</name>
        <dbReference type="ChEBI" id="CHEBI:30616"/>
    </ligand>
</feature>
<feature type="domain" description="Nucleoside diphosphate kinase-like" evidence="15">
    <location>
        <begin position="25"/>
        <end position="164"/>
    </location>
</feature>
<accession>A0A137PD85</accession>
<feature type="binding site" evidence="11">
    <location>
        <position position="129"/>
    </location>
    <ligand>
        <name>ATP</name>
        <dbReference type="ChEBI" id="CHEBI:30616"/>
    </ligand>
</feature>
<dbReference type="PRINTS" id="PR01243">
    <property type="entry name" value="NUCDPKINASE"/>
</dbReference>
<dbReference type="InterPro" id="IPR034907">
    <property type="entry name" value="NDK-like_dom"/>
</dbReference>
<evidence type="ECO:0000313" key="16">
    <source>
        <dbReference type="EMBL" id="KXN72935.1"/>
    </source>
</evidence>
<reference evidence="16 17" key="1">
    <citation type="journal article" date="2015" name="Genome Biol. Evol.">
        <title>Phylogenomic analyses indicate that early fungi evolved digesting cell walls of algal ancestors of land plants.</title>
        <authorList>
            <person name="Chang Y."/>
            <person name="Wang S."/>
            <person name="Sekimoto S."/>
            <person name="Aerts A.L."/>
            <person name="Choi C."/>
            <person name="Clum A."/>
            <person name="LaButti K.M."/>
            <person name="Lindquist E.A."/>
            <person name="Yee Ngan C."/>
            <person name="Ohm R.A."/>
            <person name="Salamov A.A."/>
            <person name="Grigoriev I.V."/>
            <person name="Spatafora J.W."/>
            <person name="Berbee M.L."/>
        </authorList>
    </citation>
    <scope>NUCLEOTIDE SEQUENCE [LARGE SCALE GENOMIC DNA]</scope>
    <source>
        <strain evidence="16 17">NRRL 28638</strain>
    </source>
</reference>
<evidence type="ECO:0000256" key="11">
    <source>
        <dbReference type="PROSITE-ProRule" id="PRU00706"/>
    </source>
</evidence>
<evidence type="ECO:0000256" key="2">
    <source>
        <dbReference type="ARBA" id="ARBA00017632"/>
    </source>
</evidence>
<evidence type="ECO:0000256" key="14">
    <source>
        <dbReference type="SAM" id="SignalP"/>
    </source>
</evidence>
<dbReference type="EC" id="2.7.4.6" evidence="13"/>
<keyword evidence="7 13" id="KW-0418">Kinase</keyword>
<evidence type="ECO:0000259" key="15">
    <source>
        <dbReference type="SMART" id="SM00562"/>
    </source>
</evidence>
<keyword evidence="4 13" id="KW-0808">Transferase</keyword>
<evidence type="ECO:0000256" key="4">
    <source>
        <dbReference type="ARBA" id="ARBA00022679"/>
    </source>
</evidence>
<dbReference type="AlphaFoldDB" id="A0A137PD85"/>
<evidence type="ECO:0000256" key="9">
    <source>
        <dbReference type="ARBA" id="ARBA00022842"/>
    </source>
</evidence>
<evidence type="ECO:0000256" key="8">
    <source>
        <dbReference type="ARBA" id="ARBA00022840"/>
    </source>
</evidence>
<evidence type="ECO:0000256" key="5">
    <source>
        <dbReference type="ARBA" id="ARBA00022723"/>
    </source>
</evidence>
<dbReference type="PANTHER" id="PTHR46161:SF3">
    <property type="entry name" value="NUCLEOSIDE DIPHOSPHATE KINASE DDB_G0292928-RELATED"/>
    <property type="match status" value="1"/>
</dbReference>
<dbReference type="GO" id="GO:0006241">
    <property type="term" value="P:CTP biosynthetic process"/>
    <property type="evidence" value="ECO:0007669"/>
    <property type="project" value="InterPro"/>
</dbReference>
<dbReference type="GO" id="GO:0006228">
    <property type="term" value="P:UTP biosynthetic process"/>
    <property type="evidence" value="ECO:0007669"/>
    <property type="project" value="InterPro"/>
</dbReference>
<keyword evidence="6 13" id="KW-0547">Nucleotide-binding</keyword>
<dbReference type="PANTHER" id="PTHR46161">
    <property type="entry name" value="NUCLEOSIDE DIPHOSPHATE KINASE"/>
    <property type="match status" value="1"/>
</dbReference>
<dbReference type="SMART" id="SM00562">
    <property type="entry name" value="NDK"/>
    <property type="match status" value="1"/>
</dbReference>
<keyword evidence="3" id="KW-0963">Cytoplasm</keyword>
<evidence type="ECO:0000256" key="3">
    <source>
        <dbReference type="ARBA" id="ARBA00022490"/>
    </source>
</evidence>
<feature type="active site" description="Pros-phosphohistidine intermediate" evidence="11">
    <location>
        <position position="142"/>
    </location>
</feature>
<gene>
    <name evidence="16" type="ORF">CONCODRAFT_15860</name>
</gene>
<protein>
    <recommendedName>
        <fullName evidence="2 13">Nucleoside diphosphate kinase</fullName>
        <ecNumber evidence="13">2.7.4.6</ecNumber>
    </recommendedName>
</protein>
<dbReference type="PROSITE" id="PS00469">
    <property type="entry name" value="NDPK"/>
    <property type="match status" value="1"/>
</dbReference>
<comment type="similarity">
    <text evidence="1 11 12">Belongs to the NDK family.</text>
</comment>
<dbReference type="GO" id="GO:0005524">
    <property type="term" value="F:ATP binding"/>
    <property type="evidence" value="ECO:0007669"/>
    <property type="project" value="UniProtKB-KW"/>
</dbReference>
<evidence type="ECO:0000256" key="7">
    <source>
        <dbReference type="ARBA" id="ARBA00022777"/>
    </source>
</evidence>
<dbReference type="Pfam" id="PF00334">
    <property type="entry name" value="NDK"/>
    <property type="match status" value="1"/>
</dbReference>
<dbReference type="SUPFAM" id="SSF54919">
    <property type="entry name" value="Nucleoside diphosphate kinase, NDK"/>
    <property type="match status" value="1"/>
</dbReference>
<dbReference type="PROSITE" id="PS51374">
    <property type="entry name" value="NDPK_LIKE"/>
    <property type="match status" value="1"/>
</dbReference>
<dbReference type="OrthoDB" id="2162449at2759"/>
<dbReference type="InterPro" id="IPR036850">
    <property type="entry name" value="NDK-like_dom_sf"/>
</dbReference>
<feature type="binding site" evidence="11">
    <location>
        <position position="115"/>
    </location>
    <ligand>
        <name>ATP</name>
        <dbReference type="ChEBI" id="CHEBI:30616"/>
    </ligand>
</feature>
<keyword evidence="8 13" id="KW-0067">ATP-binding</keyword>
<dbReference type="EMBL" id="KQ964444">
    <property type="protein sequence ID" value="KXN72935.1"/>
    <property type="molecule type" value="Genomic_DNA"/>
</dbReference>
<evidence type="ECO:0000256" key="12">
    <source>
        <dbReference type="RuleBase" id="RU004011"/>
    </source>
</evidence>
<dbReference type="InterPro" id="IPR023005">
    <property type="entry name" value="Nucleoside_diP_kinase_AS"/>
</dbReference>
<sequence>MNLITCYLINLLYLISISLCESTSSTKTFAMIKPDGFNLSKRKVIFSSIKLNGLNILREKVTWLTKSQAKEFYKEHEGRAFFDELVKYMTSGPVTLLELEGSEAIKEWRTLIGPTDPKKAKLNSPSSLRARKGIDLTRNLVHGSDSNESAKREIEYMFSDKIATLPIELSLNSNVNSEKTIVLLEGPAKGIDSFLNMVHYSGLNIVNKKCVNNLDLSSYFGFGNNMRLGNDKSESKVAIELESDKGIIPVMNTFLYHMNKPINMRYYTSINNNRYKADKLKFFPDPKKVAEESSDGTKCDDSCQRPGIMSFLKAFI</sequence>
<dbReference type="STRING" id="796925.A0A137PD85"/>
<dbReference type="Proteomes" id="UP000070444">
    <property type="component" value="Unassembled WGS sequence"/>
</dbReference>
<organism evidence="16 17">
    <name type="scientific">Conidiobolus coronatus (strain ATCC 28846 / CBS 209.66 / NRRL 28638)</name>
    <name type="common">Delacroixia coronata</name>
    <dbReference type="NCBI Taxonomy" id="796925"/>
    <lineage>
        <taxon>Eukaryota</taxon>
        <taxon>Fungi</taxon>
        <taxon>Fungi incertae sedis</taxon>
        <taxon>Zoopagomycota</taxon>
        <taxon>Entomophthoromycotina</taxon>
        <taxon>Entomophthoromycetes</taxon>
        <taxon>Entomophthorales</taxon>
        <taxon>Ancylistaceae</taxon>
        <taxon>Conidiobolus</taxon>
    </lineage>
</organism>
<evidence type="ECO:0000256" key="6">
    <source>
        <dbReference type="ARBA" id="ARBA00022741"/>
    </source>
</evidence>
<keyword evidence="14" id="KW-0732">Signal</keyword>
<keyword evidence="5" id="KW-0479">Metal-binding</keyword>
<dbReference type="GO" id="GO:0004550">
    <property type="term" value="F:nucleoside diphosphate kinase activity"/>
    <property type="evidence" value="ECO:0007669"/>
    <property type="project" value="UniProtKB-EC"/>
</dbReference>
<keyword evidence="10" id="KW-0546">Nucleotide metabolism</keyword>
<dbReference type="InterPro" id="IPR001564">
    <property type="entry name" value="Nucleoside_diP_kinase"/>
</dbReference>
<comment type="catalytic activity">
    <reaction evidence="13">
        <text>a 2'-deoxyribonucleoside 5'-diphosphate + ATP = a 2'-deoxyribonucleoside 5'-triphosphate + ADP</text>
        <dbReference type="Rhea" id="RHEA:44640"/>
        <dbReference type="ChEBI" id="CHEBI:30616"/>
        <dbReference type="ChEBI" id="CHEBI:61560"/>
        <dbReference type="ChEBI" id="CHEBI:73316"/>
        <dbReference type="ChEBI" id="CHEBI:456216"/>
        <dbReference type="EC" id="2.7.4.6"/>
    </reaction>
</comment>
<name>A0A137PD85_CONC2</name>
<feature type="binding site" evidence="11">
    <location>
        <position position="139"/>
    </location>
    <ligand>
        <name>ATP</name>
        <dbReference type="ChEBI" id="CHEBI:30616"/>
    </ligand>
</feature>
<evidence type="ECO:0000313" key="17">
    <source>
        <dbReference type="Proteomes" id="UP000070444"/>
    </source>
</evidence>
<evidence type="ECO:0000256" key="10">
    <source>
        <dbReference type="ARBA" id="ARBA00023080"/>
    </source>
</evidence>
<feature type="signal peptide" evidence="14">
    <location>
        <begin position="1"/>
        <end position="20"/>
    </location>
</feature>
<feature type="binding site" evidence="11">
    <location>
        <position position="81"/>
    </location>
    <ligand>
        <name>ATP</name>
        <dbReference type="ChEBI" id="CHEBI:30616"/>
    </ligand>
</feature>